<dbReference type="InterPro" id="IPR006153">
    <property type="entry name" value="Cation/H_exchanger_TM"/>
</dbReference>
<evidence type="ECO:0000256" key="4">
    <source>
        <dbReference type="ARBA" id="ARBA00022449"/>
    </source>
</evidence>
<feature type="transmembrane region" description="Helical" evidence="10">
    <location>
        <begin position="217"/>
        <end position="236"/>
    </location>
</feature>
<name>A0A6I2F2B5_9MICO</name>
<comment type="subcellular location">
    <subcellularLocation>
        <location evidence="1">Membrane</location>
        <topology evidence="1">Multi-pass membrane protein</topology>
    </subcellularLocation>
</comment>
<reference evidence="12 13" key="1">
    <citation type="submission" date="2019-10" db="EMBL/GenBank/DDBJ databases">
        <authorList>
            <person name="Nie G."/>
            <person name="Ming H."/>
            <person name="Yi B."/>
        </authorList>
    </citation>
    <scope>NUCLEOTIDE SEQUENCE [LARGE SCALE GENOMIC DNA]</scope>
    <source>
        <strain evidence="12 13">CFH 90414</strain>
    </source>
</reference>
<keyword evidence="4" id="KW-0050">Antiport</keyword>
<evidence type="ECO:0000256" key="6">
    <source>
        <dbReference type="ARBA" id="ARBA00022989"/>
    </source>
</evidence>
<dbReference type="Gene3D" id="1.20.1530.20">
    <property type="match status" value="1"/>
</dbReference>
<feature type="transmembrane region" description="Helical" evidence="10">
    <location>
        <begin position="93"/>
        <end position="111"/>
    </location>
</feature>
<evidence type="ECO:0000256" key="7">
    <source>
        <dbReference type="ARBA" id="ARBA00023065"/>
    </source>
</evidence>
<sequence>MEFDISVGTLLLFPLIAVSAPLLVRLVGRVVAIPLVVFEIVLGLVFGPAVLGWIEPGEVTEALSDFGLAMLFFLAGNEIDFRAIRGRPIRRAGLGWLASLVLGIGIALLLAPSPTAAVFIGVALTSTALGTIMPVLRDAGDLKSPFGVAAIAVGAIGEFGPLLAISLFLGSRQPLTSALVVLAFAVIAGLGIWLASRGVGKRLHRAITETLHTSGQFAIRLVVLVLLALVALSIVLGLDMLLGAFTAGVIYRLLLSGAPEHDVEVVEGKLEAVGYGLLVPFFFINTGVTFDLAALTSDPMALALIPVFLALFLVIRGIPSSFAAPPGASFRDRAATALLGATALPIIVAVTAIGVEDGVLTSGIASSLVGAGMCSVLVFPLVALVLRRRRPDAPSTDAPPPGVSDGDVFVPTEG</sequence>
<dbReference type="InterPro" id="IPR038770">
    <property type="entry name" value="Na+/solute_symporter_sf"/>
</dbReference>
<evidence type="ECO:0000256" key="3">
    <source>
        <dbReference type="ARBA" id="ARBA00022448"/>
    </source>
</evidence>
<feature type="transmembrane region" description="Helical" evidence="10">
    <location>
        <begin position="301"/>
        <end position="322"/>
    </location>
</feature>
<keyword evidence="13" id="KW-1185">Reference proteome</keyword>
<feature type="region of interest" description="Disordered" evidence="9">
    <location>
        <begin position="392"/>
        <end position="414"/>
    </location>
</feature>
<dbReference type="GO" id="GO:1902600">
    <property type="term" value="P:proton transmembrane transport"/>
    <property type="evidence" value="ECO:0007669"/>
    <property type="project" value="InterPro"/>
</dbReference>
<dbReference type="EMBL" id="WJIF01000001">
    <property type="protein sequence ID" value="MRG58642.1"/>
    <property type="molecule type" value="Genomic_DNA"/>
</dbReference>
<dbReference type="RefSeq" id="WP_153683102.1">
    <property type="nucleotide sequence ID" value="NZ_WJIF01000001.1"/>
</dbReference>
<feature type="transmembrane region" description="Helical" evidence="10">
    <location>
        <begin position="334"/>
        <end position="355"/>
    </location>
</feature>
<feature type="transmembrane region" description="Helical" evidence="10">
    <location>
        <begin position="6"/>
        <end position="24"/>
    </location>
</feature>
<keyword evidence="8 10" id="KW-0472">Membrane</keyword>
<evidence type="ECO:0000256" key="8">
    <source>
        <dbReference type="ARBA" id="ARBA00023136"/>
    </source>
</evidence>
<dbReference type="Proteomes" id="UP000431080">
    <property type="component" value="Unassembled WGS sequence"/>
</dbReference>
<comment type="similarity">
    <text evidence="2">Belongs to the monovalent cation:proton antiporter 2 (CPA2) transporter (TC 2.A.37) family.</text>
</comment>
<feature type="transmembrane region" description="Helical" evidence="10">
    <location>
        <begin position="31"/>
        <end position="54"/>
    </location>
</feature>
<dbReference type="GO" id="GO:0015297">
    <property type="term" value="F:antiporter activity"/>
    <property type="evidence" value="ECO:0007669"/>
    <property type="project" value="UniProtKB-KW"/>
</dbReference>
<evidence type="ECO:0000256" key="10">
    <source>
        <dbReference type="SAM" id="Phobius"/>
    </source>
</evidence>
<feature type="transmembrane region" description="Helical" evidence="10">
    <location>
        <begin position="148"/>
        <end position="169"/>
    </location>
</feature>
<protein>
    <submittedName>
        <fullName evidence="12">Cation:proton antiporter</fullName>
    </submittedName>
</protein>
<gene>
    <name evidence="12" type="ORF">GE115_01960</name>
</gene>
<dbReference type="Pfam" id="PF00999">
    <property type="entry name" value="Na_H_Exchanger"/>
    <property type="match status" value="1"/>
</dbReference>
<evidence type="ECO:0000259" key="11">
    <source>
        <dbReference type="Pfam" id="PF00999"/>
    </source>
</evidence>
<evidence type="ECO:0000313" key="12">
    <source>
        <dbReference type="EMBL" id="MRG58642.1"/>
    </source>
</evidence>
<dbReference type="AlphaFoldDB" id="A0A6I2F2B5"/>
<keyword evidence="7" id="KW-0406">Ion transport</keyword>
<evidence type="ECO:0000256" key="2">
    <source>
        <dbReference type="ARBA" id="ARBA00005551"/>
    </source>
</evidence>
<feature type="transmembrane region" description="Helical" evidence="10">
    <location>
        <begin position="367"/>
        <end position="386"/>
    </location>
</feature>
<keyword evidence="3" id="KW-0813">Transport</keyword>
<keyword evidence="5 10" id="KW-0812">Transmembrane</keyword>
<feature type="transmembrane region" description="Helical" evidence="10">
    <location>
        <begin position="175"/>
        <end position="196"/>
    </location>
</feature>
<feature type="domain" description="Cation/H+ exchanger transmembrane" evidence="11">
    <location>
        <begin position="18"/>
        <end position="382"/>
    </location>
</feature>
<proteinExistence type="inferred from homology"/>
<dbReference type="GO" id="GO:0016020">
    <property type="term" value="C:membrane"/>
    <property type="evidence" value="ECO:0007669"/>
    <property type="project" value="UniProtKB-SubCell"/>
</dbReference>
<dbReference type="PANTHER" id="PTHR43562:SF1">
    <property type="entry name" value="NA(+)_H(+) ANTIPORTER YJBQ-RELATED"/>
    <property type="match status" value="1"/>
</dbReference>
<dbReference type="PANTHER" id="PTHR43562">
    <property type="entry name" value="NAPA-TYPE SODIUM/HYDROGEN ANTIPORTER"/>
    <property type="match status" value="1"/>
</dbReference>
<evidence type="ECO:0000256" key="1">
    <source>
        <dbReference type="ARBA" id="ARBA00004141"/>
    </source>
</evidence>
<feature type="transmembrane region" description="Helical" evidence="10">
    <location>
        <begin position="117"/>
        <end position="136"/>
    </location>
</feature>
<evidence type="ECO:0000313" key="13">
    <source>
        <dbReference type="Proteomes" id="UP000431080"/>
    </source>
</evidence>
<evidence type="ECO:0000256" key="9">
    <source>
        <dbReference type="SAM" id="MobiDB-lite"/>
    </source>
</evidence>
<keyword evidence="6 10" id="KW-1133">Transmembrane helix</keyword>
<comment type="caution">
    <text evidence="12">The sequence shown here is derived from an EMBL/GenBank/DDBJ whole genome shotgun (WGS) entry which is preliminary data.</text>
</comment>
<evidence type="ECO:0000256" key="5">
    <source>
        <dbReference type="ARBA" id="ARBA00022692"/>
    </source>
</evidence>
<organism evidence="12 13">
    <name type="scientific">Agromyces agglutinans</name>
    <dbReference type="NCBI Taxonomy" id="2662258"/>
    <lineage>
        <taxon>Bacteria</taxon>
        <taxon>Bacillati</taxon>
        <taxon>Actinomycetota</taxon>
        <taxon>Actinomycetes</taxon>
        <taxon>Micrococcales</taxon>
        <taxon>Microbacteriaceae</taxon>
        <taxon>Agromyces</taxon>
    </lineage>
</organism>
<accession>A0A6I2F2B5</accession>
<feature type="transmembrane region" description="Helical" evidence="10">
    <location>
        <begin position="66"/>
        <end position="81"/>
    </location>
</feature>